<name>A0A8R7UZ11_TRIUA</name>
<evidence type="ECO:0000313" key="2">
    <source>
        <dbReference type="Proteomes" id="UP000015106"/>
    </source>
</evidence>
<reference evidence="1" key="2">
    <citation type="submission" date="2018-03" db="EMBL/GenBank/DDBJ databases">
        <title>The Triticum urartu genome reveals the dynamic nature of wheat genome evolution.</title>
        <authorList>
            <person name="Ling H."/>
            <person name="Ma B."/>
            <person name="Shi X."/>
            <person name="Liu H."/>
            <person name="Dong L."/>
            <person name="Sun H."/>
            <person name="Cao Y."/>
            <person name="Gao Q."/>
            <person name="Zheng S."/>
            <person name="Li Y."/>
            <person name="Yu Y."/>
            <person name="Du H."/>
            <person name="Qi M."/>
            <person name="Li Y."/>
            <person name="Yu H."/>
            <person name="Cui Y."/>
            <person name="Wang N."/>
            <person name="Chen C."/>
            <person name="Wu H."/>
            <person name="Zhao Y."/>
            <person name="Zhang J."/>
            <person name="Li Y."/>
            <person name="Zhou W."/>
            <person name="Zhang B."/>
            <person name="Hu W."/>
            <person name="Eijk M."/>
            <person name="Tang J."/>
            <person name="Witsenboer H."/>
            <person name="Zhao S."/>
            <person name="Li Z."/>
            <person name="Zhang A."/>
            <person name="Wang D."/>
            <person name="Liang C."/>
        </authorList>
    </citation>
    <scope>NUCLEOTIDE SEQUENCE [LARGE SCALE GENOMIC DNA]</scope>
    <source>
        <strain evidence="1">cv. G1812</strain>
    </source>
</reference>
<keyword evidence="2" id="KW-1185">Reference proteome</keyword>
<reference evidence="1" key="3">
    <citation type="submission" date="2022-06" db="UniProtKB">
        <authorList>
            <consortium name="EnsemblPlants"/>
        </authorList>
    </citation>
    <scope>IDENTIFICATION</scope>
</reference>
<dbReference type="EnsemblPlants" id="TuG1812G0600004047.01.T01">
    <property type="protein sequence ID" value="TuG1812G0600004047.01.T01"/>
    <property type="gene ID" value="TuG1812G0600004047.01"/>
</dbReference>
<sequence length="114" mass="13153">MTEVACSQFNEPMIRRGGCSRCRTRTRPQSRGRGGCSRVGPCAWCRRGGGCPGCRHHPRRMPAAPNQMLWWHCYPPKAPNWPNPEPVDPEIYAFDFHQTRFNQWMFSPGYDRSA</sequence>
<proteinExistence type="predicted"/>
<dbReference type="AlphaFoldDB" id="A0A8R7UZ11"/>
<dbReference type="Gramene" id="TuG1812G0600004047.01.T01">
    <property type="protein sequence ID" value="TuG1812G0600004047.01.T01"/>
    <property type="gene ID" value="TuG1812G0600004047.01"/>
</dbReference>
<accession>A0A8R7UZ11</accession>
<evidence type="ECO:0000313" key="1">
    <source>
        <dbReference type="EnsemblPlants" id="TuG1812G0600004047.01.T01"/>
    </source>
</evidence>
<reference evidence="2" key="1">
    <citation type="journal article" date="2013" name="Nature">
        <title>Draft genome of the wheat A-genome progenitor Triticum urartu.</title>
        <authorList>
            <person name="Ling H.Q."/>
            <person name="Zhao S."/>
            <person name="Liu D."/>
            <person name="Wang J."/>
            <person name="Sun H."/>
            <person name="Zhang C."/>
            <person name="Fan H."/>
            <person name="Li D."/>
            <person name="Dong L."/>
            <person name="Tao Y."/>
            <person name="Gao C."/>
            <person name="Wu H."/>
            <person name="Li Y."/>
            <person name="Cui Y."/>
            <person name="Guo X."/>
            <person name="Zheng S."/>
            <person name="Wang B."/>
            <person name="Yu K."/>
            <person name="Liang Q."/>
            <person name="Yang W."/>
            <person name="Lou X."/>
            <person name="Chen J."/>
            <person name="Feng M."/>
            <person name="Jian J."/>
            <person name="Zhang X."/>
            <person name="Luo G."/>
            <person name="Jiang Y."/>
            <person name="Liu J."/>
            <person name="Wang Z."/>
            <person name="Sha Y."/>
            <person name="Zhang B."/>
            <person name="Wu H."/>
            <person name="Tang D."/>
            <person name="Shen Q."/>
            <person name="Xue P."/>
            <person name="Zou S."/>
            <person name="Wang X."/>
            <person name="Liu X."/>
            <person name="Wang F."/>
            <person name="Yang Y."/>
            <person name="An X."/>
            <person name="Dong Z."/>
            <person name="Zhang K."/>
            <person name="Zhang X."/>
            <person name="Luo M.C."/>
            <person name="Dvorak J."/>
            <person name="Tong Y."/>
            <person name="Wang J."/>
            <person name="Yang H."/>
            <person name="Li Z."/>
            <person name="Wang D."/>
            <person name="Zhang A."/>
            <person name="Wang J."/>
        </authorList>
    </citation>
    <scope>NUCLEOTIDE SEQUENCE</scope>
    <source>
        <strain evidence="2">cv. G1812</strain>
    </source>
</reference>
<protein>
    <submittedName>
        <fullName evidence="1">Uncharacterized protein</fullName>
    </submittedName>
</protein>
<dbReference type="Proteomes" id="UP000015106">
    <property type="component" value="Chromosome 6"/>
</dbReference>
<organism evidence="1 2">
    <name type="scientific">Triticum urartu</name>
    <name type="common">Red wild einkorn</name>
    <name type="synonym">Crithodium urartu</name>
    <dbReference type="NCBI Taxonomy" id="4572"/>
    <lineage>
        <taxon>Eukaryota</taxon>
        <taxon>Viridiplantae</taxon>
        <taxon>Streptophyta</taxon>
        <taxon>Embryophyta</taxon>
        <taxon>Tracheophyta</taxon>
        <taxon>Spermatophyta</taxon>
        <taxon>Magnoliopsida</taxon>
        <taxon>Liliopsida</taxon>
        <taxon>Poales</taxon>
        <taxon>Poaceae</taxon>
        <taxon>BOP clade</taxon>
        <taxon>Pooideae</taxon>
        <taxon>Triticodae</taxon>
        <taxon>Triticeae</taxon>
        <taxon>Triticinae</taxon>
        <taxon>Triticum</taxon>
    </lineage>
</organism>